<dbReference type="eggNOG" id="COG0730">
    <property type="taxonomic scope" value="Bacteria"/>
</dbReference>
<evidence type="ECO:0000256" key="8">
    <source>
        <dbReference type="RuleBase" id="RU363041"/>
    </source>
</evidence>
<evidence type="ECO:0000256" key="2">
    <source>
        <dbReference type="ARBA" id="ARBA00009142"/>
    </source>
</evidence>
<feature type="transmembrane region" description="Helical" evidence="8">
    <location>
        <begin position="226"/>
        <end position="244"/>
    </location>
</feature>
<dbReference type="PANTHER" id="PTHR30269:SF23">
    <property type="entry name" value="MEMBRANE TRANSPORTER PROTEIN YDHB-RELATED"/>
    <property type="match status" value="1"/>
</dbReference>
<feature type="transmembrane region" description="Helical" evidence="8">
    <location>
        <begin position="69"/>
        <end position="90"/>
    </location>
</feature>
<dbReference type="EMBL" id="DS999411">
    <property type="protein sequence ID" value="EED34338.1"/>
    <property type="molecule type" value="Genomic_DNA"/>
</dbReference>
<dbReference type="STRING" id="565045.NOR51B_275"/>
<feature type="transmembrane region" description="Helical" evidence="8">
    <location>
        <begin position="97"/>
        <end position="115"/>
    </location>
</feature>
<evidence type="ECO:0000256" key="3">
    <source>
        <dbReference type="ARBA" id="ARBA00022448"/>
    </source>
</evidence>
<dbReference type="PANTHER" id="PTHR30269">
    <property type="entry name" value="TRANSMEMBRANE PROTEIN YFCA"/>
    <property type="match status" value="1"/>
</dbReference>
<organism evidence="9 10">
    <name type="scientific">Luminiphilus syltensis NOR5-1B</name>
    <dbReference type="NCBI Taxonomy" id="565045"/>
    <lineage>
        <taxon>Bacteria</taxon>
        <taxon>Pseudomonadati</taxon>
        <taxon>Pseudomonadota</taxon>
        <taxon>Gammaproteobacteria</taxon>
        <taxon>Cellvibrionales</taxon>
        <taxon>Halieaceae</taxon>
        <taxon>Luminiphilus</taxon>
    </lineage>
</organism>
<evidence type="ECO:0000256" key="4">
    <source>
        <dbReference type="ARBA" id="ARBA00022475"/>
    </source>
</evidence>
<dbReference type="Proteomes" id="UP000004699">
    <property type="component" value="Unassembled WGS sequence"/>
</dbReference>
<feature type="transmembrane region" description="Helical" evidence="8">
    <location>
        <begin position="198"/>
        <end position="219"/>
    </location>
</feature>
<dbReference type="RefSeq" id="WP_009019086.1">
    <property type="nucleotide sequence ID" value="NZ_DS999411.1"/>
</dbReference>
<dbReference type="Pfam" id="PF01925">
    <property type="entry name" value="TauE"/>
    <property type="match status" value="1"/>
</dbReference>
<keyword evidence="3" id="KW-0813">Transport</keyword>
<evidence type="ECO:0000256" key="1">
    <source>
        <dbReference type="ARBA" id="ARBA00004651"/>
    </source>
</evidence>
<sequence length="245" mass="26943">MIEGDTQWLLLCLAGFCVGLAKSGFSGFALISVFLMAEMFGKQSVGILLPMLIIADFVVYPLYRRHGSWRAVWHLLPIAVVGVAVGFVLLEAMPEAWAKPVIGSLILIMVLLQLVRQFDPDVVHRLAHSKGFGLLAGGFAGVATTIANAAGPVFQLYFLARQLPKMELIGVGARFFLVINLIKLPFMGGLAYTTTETLWLNAKLTPFILLGIIVGRYALRWVSQQVFEWMIVLFAIFSALKLLMA</sequence>
<dbReference type="OrthoDB" id="7028171at2"/>
<gene>
    <name evidence="9" type="ORF">NOR51B_275</name>
</gene>
<dbReference type="GO" id="GO:0005886">
    <property type="term" value="C:plasma membrane"/>
    <property type="evidence" value="ECO:0007669"/>
    <property type="project" value="UniProtKB-SubCell"/>
</dbReference>
<evidence type="ECO:0000256" key="5">
    <source>
        <dbReference type="ARBA" id="ARBA00022692"/>
    </source>
</evidence>
<keyword evidence="6 8" id="KW-1133">Transmembrane helix</keyword>
<dbReference type="HOGENOM" id="CLU_054750_0_0_6"/>
<accession>B8KXZ0</accession>
<dbReference type="InterPro" id="IPR052017">
    <property type="entry name" value="TSUP"/>
</dbReference>
<name>B8KXZ0_9GAMM</name>
<feature type="transmembrane region" description="Helical" evidence="8">
    <location>
        <begin position="171"/>
        <end position="192"/>
    </location>
</feature>
<evidence type="ECO:0000256" key="6">
    <source>
        <dbReference type="ARBA" id="ARBA00022989"/>
    </source>
</evidence>
<keyword evidence="5 8" id="KW-0812">Transmembrane</keyword>
<feature type="transmembrane region" description="Helical" evidence="8">
    <location>
        <begin position="45"/>
        <end position="63"/>
    </location>
</feature>
<dbReference type="AlphaFoldDB" id="B8KXZ0"/>
<feature type="transmembrane region" description="Helical" evidence="8">
    <location>
        <begin position="6"/>
        <end position="33"/>
    </location>
</feature>
<evidence type="ECO:0000313" key="9">
    <source>
        <dbReference type="EMBL" id="EED34338.1"/>
    </source>
</evidence>
<reference evidence="10" key="1">
    <citation type="journal article" date="2013" name="BMC Microbiol.">
        <title>Taxonomy and evolution of bacteriochlorophyll a-containing members of the OM60/NOR5 clade of marine gammaproteobacteria: description of Luminiphilus syltensis gen. nov., sp. nov., reclassification of Haliea rubra as Pseudohaliea rubra gen. nov., comb. nov., and emendation of Chromatocurvus halotolerans.</title>
        <authorList>
            <person name="Spring S."/>
            <person name="Riedel T."/>
            <person name="Sproer C."/>
            <person name="Yan S."/>
            <person name="Harder J."/>
            <person name="Fuchs B.M."/>
        </authorList>
    </citation>
    <scope>NUCLEOTIDE SEQUENCE [LARGE SCALE GENOMIC DNA]</scope>
    <source>
        <strain evidence="10">NOR51-B</strain>
    </source>
</reference>
<keyword evidence="7 8" id="KW-0472">Membrane</keyword>
<proteinExistence type="inferred from homology"/>
<keyword evidence="4 8" id="KW-1003">Cell membrane</keyword>
<comment type="similarity">
    <text evidence="2 8">Belongs to the 4-toluene sulfonate uptake permease (TSUP) (TC 2.A.102) family.</text>
</comment>
<feature type="transmembrane region" description="Helical" evidence="8">
    <location>
        <begin position="135"/>
        <end position="159"/>
    </location>
</feature>
<dbReference type="InterPro" id="IPR002781">
    <property type="entry name" value="TM_pro_TauE-like"/>
</dbReference>
<comment type="subcellular location">
    <subcellularLocation>
        <location evidence="1 8">Cell membrane</location>
        <topology evidence="1 8">Multi-pass membrane protein</topology>
    </subcellularLocation>
</comment>
<protein>
    <recommendedName>
        <fullName evidence="8">Probable membrane transporter protein</fullName>
    </recommendedName>
</protein>
<evidence type="ECO:0000256" key="7">
    <source>
        <dbReference type="ARBA" id="ARBA00023136"/>
    </source>
</evidence>
<evidence type="ECO:0000313" key="10">
    <source>
        <dbReference type="Proteomes" id="UP000004699"/>
    </source>
</evidence>
<keyword evidence="10" id="KW-1185">Reference proteome</keyword>